<accession>A0AAD0GU41</accession>
<gene>
    <name evidence="1" type="ORF">BKM03_25080</name>
</gene>
<dbReference type="AntiFam" id="ANF00261">
    <property type="entry name" value="Protein of unknown function (DUF1534)"/>
</dbReference>
<organism evidence="1 2">
    <name type="scientific">Pseudomonas avellanae</name>
    <dbReference type="NCBI Taxonomy" id="46257"/>
    <lineage>
        <taxon>Bacteria</taxon>
        <taxon>Pseudomonadati</taxon>
        <taxon>Pseudomonadota</taxon>
        <taxon>Gammaproteobacteria</taxon>
        <taxon>Pseudomonadales</taxon>
        <taxon>Pseudomonadaceae</taxon>
        <taxon>Pseudomonas</taxon>
    </lineage>
</organism>
<protein>
    <submittedName>
        <fullName evidence="1">DUF1534 domain-containing protein</fullName>
    </submittedName>
</protein>
<evidence type="ECO:0000313" key="1">
    <source>
        <dbReference type="EMBL" id="AVB23247.1"/>
    </source>
</evidence>
<name>A0AAD0GU41_9PSED</name>
<proteinExistence type="predicted"/>
<reference evidence="1 2" key="1">
    <citation type="submission" date="2018-02" db="EMBL/GenBank/DDBJ databases">
        <title>Comparative genomics of Pseudomonas syringae.</title>
        <authorList>
            <person name="Hulin M.T."/>
        </authorList>
    </citation>
    <scope>NUCLEOTIDE SEQUENCE [LARGE SCALE GENOMIC DNA]</scope>
    <source>
        <strain evidence="1 2">R2leaf</strain>
    </source>
</reference>
<dbReference type="EMBL" id="CP026562">
    <property type="protein sequence ID" value="AVB23247.1"/>
    <property type="molecule type" value="Genomic_DNA"/>
</dbReference>
<evidence type="ECO:0000313" key="2">
    <source>
        <dbReference type="Proteomes" id="UP000236903"/>
    </source>
</evidence>
<dbReference type="AlphaFoldDB" id="A0AAD0GU41"/>
<dbReference type="KEGG" id="pavl:BKM03_25080"/>
<sequence>MSDAPRHRSAPRCLLKIGRGASRNACDAECRTIVEAQFLPQAGILVADSHSGSL</sequence>
<dbReference type="Proteomes" id="UP000236903">
    <property type="component" value="Chromosome"/>
</dbReference>